<organism evidence="1 2">
    <name type="scientific">Intestinimonas butyriciproducens</name>
    <dbReference type="NCBI Taxonomy" id="1297617"/>
    <lineage>
        <taxon>Bacteria</taxon>
        <taxon>Bacillati</taxon>
        <taxon>Bacillota</taxon>
        <taxon>Clostridia</taxon>
        <taxon>Eubacteriales</taxon>
        <taxon>Intestinimonas</taxon>
    </lineage>
</organism>
<dbReference type="Proteomes" id="UP000245778">
    <property type="component" value="Unassembled WGS sequence"/>
</dbReference>
<evidence type="ECO:0000313" key="2">
    <source>
        <dbReference type="Proteomes" id="UP000245778"/>
    </source>
</evidence>
<dbReference type="EMBL" id="QEKK01000001">
    <property type="protein sequence ID" value="PVY59599.1"/>
    <property type="molecule type" value="Genomic_DNA"/>
</dbReference>
<protein>
    <submittedName>
        <fullName evidence="1">Uncharacterized protein</fullName>
    </submittedName>
</protein>
<reference evidence="1 2" key="1">
    <citation type="submission" date="2018-04" db="EMBL/GenBank/DDBJ databases">
        <title>Genomic Encyclopedia of Type Strains, Phase IV (KMG-IV): sequencing the most valuable type-strain genomes for metagenomic binning, comparative biology and taxonomic classification.</title>
        <authorList>
            <person name="Goeker M."/>
        </authorList>
    </citation>
    <scope>NUCLEOTIDE SEQUENCE [LARGE SCALE GENOMIC DNA]</scope>
    <source>
        <strain evidence="1 2">DSM 26588</strain>
    </source>
</reference>
<accession>A0A2U1CFA7</accession>
<gene>
    <name evidence="1" type="ORF">C7373_101113</name>
</gene>
<proteinExistence type="predicted"/>
<name>A0A2U1CFA7_9FIRM</name>
<evidence type="ECO:0000313" key="1">
    <source>
        <dbReference type="EMBL" id="PVY59599.1"/>
    </source>
</evidence>
<sequence>MPQAITAERPPIIGVWQARSLIALMDRFYSDPKNQAAYEKWKAERERQNEHT</sequence>
<dbReference type="GeneID" id="93230750"/>
<comment type="caution">
    <text evidence="1">The sequence shown here is derived from an EMBL/GenBank/DDBJ whole genome shotgun (WGS) entry which is preliminary data.</text>
</comment>
<dbReference type="RefSeq" id="WP_165366537.1">
    <property type="nucleotide sequence ID" value="NZ_CP011524.1"/>
</dbReference>
<dbReference type="AlphaFoldDB" id="A0A2U1CFA7"/>